<dbReference type="EMBL" id="MTYJ01000021">
    <property type="protein sequence ID" value="OQV21795.1"/>
    <property type="molecule type" value="Genomic_DNA"/>
</dbReference>
<reference evidence="2" key="1">
    <citation type="submission" date="2017-01" db="EMBL/GenBank/DDBJ databases">
        <title>Comparative genomics of anhydrobiosis in the tardigrade Hypsibius dujardini.</title>
        <authorList>
            <person name="Yoshida Y."/>
            <person name="Koutsovoulos G."/>
            <person name="Laetsch D."/>
            <person name="Stevens L."/>
            <person name="Kumar S."/>
            <person name="Horikawa D."/>
            <person name="Ishino K."/>
            <person name="Komine S."/>
            <person name="Tomita M."/>
            <person name="Blaxter M."/>
            <person name="Arakawa K."/>
        </authorList>
    </citation>
    <scope>NUCLEOTIDE SEQUENCE [LARGE SCALE GENOMIC DNA]</scope>
    <source>
        <strain evidence="2">Z151</strain>
    </source>
</reference>
<dbReference type="Gene3D" id="1.20.1300.10">
    <property type="entry name" value="Fumarate reductase/succinate dehydrogenase, transmembrane subunit"/>
    <property type="match status" value="1"/>
</dbReference>
<organism evidence="1 2">
    <name type="scientific">Hypsibius exemplaris</name>
    <name type="common">Freshwater tardigrade</name>
    <dbReference type="NCBI Taxonomy" id="2072580"/>
    <lineage>
        <taxon>Eukaryota</taxon>
        <taxon>Metazoa</taxon>
        <taxon>Ecdysozoa</taxon>
        <taxon>Tardigrada</taxon>
        <taxon>Eutardigrada</taxon>
        <taxon>Parachela</taxon>
        <taxon>Hypsibioidea</taxon>
        <taxon>Hypsibiidae</taxon>
        <taxon>Hypsibius</taxon>
    </lineage>
</organism>
<proteinExistence type="predicted"/>
<evidence type="ECO:0000313" key="1">
    <source>
        <dbReference type="EMBL" id="OQV21795.1"/>
    </source>
</evidence>
<keyword evidence="2" id="KW-1185">Reference proteome</keyword>
<dbReference type="OrthoDB" id="18577at2759"/>
<dbReference type="AlphaFoldDB" id="A0A1W0X2V3"/>
<dbReference type="GO" id="GO:0016020">
    <property type="term" value="C:membrane"/>
    <property type="evidence" value="ECO:0007669"/>
    <property type="project" value="InterPro"/>
</dbReference>
<dbReference type="InterPro" id="IPR034804">
    <property type="entry name" value="SQR/QFR_C/D"/>
</dbReference>
<comment type="caution">
    <text evidence="1">The sequence shown here is derived from an EMBL/GenBank/DDBJ whole genome shotgun (WGS) entry which is preliminary data.</text>
</comment>
<name>A0A1W0X2V3_HYPEX</name>
<gene>
    <name evidence="1" type="ORF">BV898_04370</name>
</gene>
<sequence length="278" mass="31421">MIPLALRGIHRAALSGSRIFTAPHAASKSYPICSLMPQSLSLSRNSSAAATKTVTHCQQKQEDHVNHWKIDRIVDVLLLPIIPVAFLTDNVYVNYALILCQTPPAMSEVVLVSSSMSYSARSSGDASSRSVRPPFAHAVFGRLCPYRRRSLTVVEIPNIHRRQLQPIEPFLHPPGRRDHFPQQHLLLLQDPQHPPHRRGRHRHRTEPTYHNLIRMGTFGDLHCQLHGRITQPQLPTVLTGQISGMRRTGLLPGTFLQERAIPLVVRQPWMKQATEHIQ</sequence>
<accession>A0A1W0X2V3</accession>
<protein>
    <submittedName>
        <fullName evidence="1">Uncharacterized protein</fullName>
    </submittedName>
</protein>
<dbReference type="Proteomes" id="UP000192578">
    <property type="component" value="Unassembled WGS sequence"/>
</dbReference>
<evidence type="ECO:0000313" key="2">
    <source>
        <dbReference type="Proteomes" id="UP000192578"/>
    </source>
</evidence>